<dbReference type="EMBL" id="UINC01000410">
    <property type="protein sequence ID" value="SUZ54848.1"/>
    <property type="molecule type" value="Genomic_DNA"/>
</dbReference>
<reference evidence="4" key="1">
    <citation type="submission" date="2018-05" db="EMBL/GenBank/DDBJ databases">
        <authorList>
            <person name="Lanie J.A."/>
            <person name="Ng W.-L."/>
            <person name="Kazmierczak K.M."/>
            <person name="Andrzejewski T.M."/>
            <person name="Davidsen T.M."/>
            <person name="Wayne K.J."/>
            <person name="Tettelin H."/>
            <person name="Glass J.I."/>
            <person name="Rusch D."/>
            <person name="Podicherti R."/>
            <person name="Tsui H.-C.T."/>
            <person name="Winkler M.E."/>
        </authorList>
    </citation>
    <scope>NUCLEOTIDE SEQUENCE</scope>
</reference>
<dbReference type="PANTHER" id="PTHR11907">
    <property type="entry name" value="AMIDOPHOSPHORIBOSYLTRANSFERASE"/>
    <property type="match status" value="1"/>
</dbReference>
<evidence type="ECO:0000256" key="1">
    <source>
        <dbReference type="ARBA" id="ARBA00022679"/>
    </source>
</evidence>
<dbReference type="CDD" id="cd06223">
    <property type="entry name" value="PRTases_typeI"/>
    <property type="match status" value="1"/>
</dbReference>
<dbReference type="InterPro" id="IPR029055">
    <property type="entry name" value="Ntn_hydrolases_N"/>
</dbReference>
<name>A0A381NLY6_9ZZZZ</name>
<proteinExistence type="predicted"/>
<evidence type="ECO:0000256" key="2">
    <source>
        <dbReference type="ARBA" id="ARBA00022962"/>
    </source>
</evidence>
<evidence type="ECO:0000259" key="3">
    <source>
        <dbReference type="PROSITE" id="PS51278"/>
    </source>
</evidence>
<feature type="domain" description="Glutamine amidotransferase type-2" evidence="3">
    <location>
        <begin position="9"/>
        <end position="302"/>
    </location>
</feature>
<dbReference type="Gene3D" id="3.40.50.2020">
    <property type="match status" value="1"/>
</dbReference>
<gene>
    <name evidence="4" type="ORF">METZ01_LOCUS7702</name>
</gene>
<dbReference type="Gene3D" id="3.60.20.10">
    <property type="entry name" value="Glutamine Phosphoribosylpyrophosphate, subunit 1, domain 1"/>
    <property type="match status" value="1"/>
</dbReference>
<dbReference type="PROSITE" id="PS51278">
    <property type="entry name" value="GATASE_TYPE_2"/>
    <property type="match status" value="1"/>
</dbReference>
<dbReference type="InterPro" id="IPR029057">
    <property type="entry name" value="PRTase-like"/>
</dbReference>
<keyword evidence="2" id="KW-0315">Glutamine amidotransferase</keyword>
<dbReference type="InterPro" id="IPR000836">
    <property type="entry name" value="PRTase_dom"/>
</dbReference>
<organism evidence="4">
    <name type="scientific">marine metagenome</name>
    <dbReference type="NCBI Taxonomy" id="408172"/>
    <lineage>
        <taxon>unclassified sequences</taxon>
        <taxon>metagenomes</taxon>
        <taxon>ecological metagenomes</taxon>
    </lineage>
</organism>
<accession>A0A381NLY6</accession>
<dbReference type="SUPFAM" id="SSF56235">
    <property type="entry name" value="N-terminal nucleophile aminohydrolases (Ntn hydrolases)"/>
    <property type="match status" value="1"/>
</dbReference>
<evidence type="ECO:0000313" key="4">
    <source>
        <dbReference type="EMBL" id="SUZ54848.1"/>
    </source>
</evidence>
<sequence length="628" mass="71950">MGQRIKHECGIALLRLRKPLQYYIDKYKTKSYGVNKMFLLMHKQRNRGQDGAGVACVKLNTPPGERYISRYRSVERDSIQDIFKKINKKLMKADKIGGENVKNEEWLKSNVGFTGELWLGHLRYGTFGKNSIQNCAPSLRQNNWKSKNLILAGNFNMTNLDDLFGVLIDLGQSPKEKSDTVTILEKIGHFLDEENNRIYNKYFDKYSKKEISSKIEEEINLINVLENSFKDFDGGYALSGLVGHGSAFIARDPSGIRPLYYYVNDEIIVSASERPPIKTAFGCDFSEIKEVEPGHSLIINKDGSFSLEKFIDPKEKKSCSFERVYFSRGNDPEIYKERKTLGKYLIPQVLDAIDSNLRDTIFSYIPNTSETCFLGMMDGLKDYLINKKQRVVIDNKPHDGSIRDLLSFKVRIEKLVSKDVKMRTFITDDDNRNELVSNVYDTTHGVVNPNKDTVVIIDDSIVRGTTLEKSILTLLSSLNAKKIVFISSSPQIRYPDCYGIDMSKMNQFVAFRGLIRLLKINKMDSKIKNIYDKCKKSFLEEHPKNHVKELYDLFSYEDLSDSITQIVKPKSLKSEFKVIYQTIENLNKACPNHLGDWYFTGNYPTSGGNKVANRSFMNYVDGINGRAY</sequence>
<keyword evidence="1" id="KW-0808">Transferase</keyword>
<dbReference type="InterPro" id="IPR017932">
    <property type="entry name" value="GATase_2_dom"/>
</dbReference>
<dbReference type="AlphaFoldDB" id="A0A381NLY6"/>
<dbReference type="GO" id="GO:0016740">
    <property type="term" value="F:transferase activity"/>
    <property type="evidence" value="ECO:0007669"/>
    <property type="project" value="UniProtKB-KW"/>
</dbReference>
<dbReference type="SUPFAM" id="SSF53271">
    <property type="entry name" value="PRTase-like"/>
    <property type="match status" value="1"/>
</dbReference>
<dbReference type="Pfam" id="PF13537">
    <property type="entry name" value="GATase_7"/>
    <property type="match status" value="1"/>
</dbReference>
<protein>
    <recommendedName>
        <fullName evidence="3">Glutamine amidotransferase type-2 domain-containing protein</fullName>
    </recommendedName>
</protein>